<dbReference type="OrthoDB" id="5440at2759"/>
<protein>
    <recommendedName>
        <fullName evidence="3">Carboxymethylenebutenolidase</fullName>
    </recommendedName>
</protein>
<evidence type="ECO:0008006" key="3">
    <source>
        <dbReference type="Google" id="ProtNLM"/>
    </source>
</evidence>
<dbReference type="GO" id="GO:0030638">
    <property type="term" value="P:polyketide metabolic process"/>
    <property type="evidence" value="ECO:0007669"/>
    <property type="project" value="InterPro"/>
</dbReference>
<evidence type="ECO:0000313" key="2">
    <source>
        <dbReference type="Proteomes" id="UP000565441"/>
    </source>
</evidence>
<dbReference type="PANTHER" id="PTHR38436:SF3">
    <property type="entry name" value="CARBOXYMETHYLENEBUTENOLIDASE-RELATED"/>
    <property type="match status" value="1"/>
</dbReference>
<dbReference type="EMBL" id="JAACJP010000001">
    <property type="protein sequence ID" value="KAF5388214.1"/>
    <property type="molecule type" value="Genomic_DNA"/>
</dbReference>
<gene>
    <name evidence="1" type="ORF">D9615_000053</name>
</gene>
<sequence>MSQFATTYDPNSASELPVALPSAPLVVLTESEVLQPPLTRRGTGPGIILVLPHLEDLNLRKTGAKPLDPEPIQKWAEEGFAVAGITPSSAGWSFEQSLKRTTDALLDLKELDTRDKFAVVVYCPELVPSVISAVSADPRIVALVIYASSPFVQSASIPTLVHLPRGSKPAVSSSSVDFHVYPCASPRFVLPQTTEYDPGSAALAHSRSLVFLRKWLGGPVFDLEAIWDEHTYFEFEDRSVAKTMGTMVAEPYVNHVPTVNIVISGALQLNSDGPQMTGGVRRENLTAFYRDHFIFANPPDTAMQVVSRTVGPDRVIDEFIFSFTHDRIVDALLPGVPPSGKKLTIPMIAVVNIRGDRLYNEHIWWDQATALRQAGVLPSHVPYPTPEGDWSLRLPVAGPESAAMLLDEANGKSNLMFEDDWGLQQV</sequence>
<reference evidence="1 2" key="1">
    <citation type="journal article" date="2020" name="ISME J.">
        <title>Uncovering the hidden diversity of litter-decomposition mechanisms in mushroom-forming fungi.</title>
        <authorList>
            <person name="Floudas D."/>
            <person name="Bentzer J."/>
            <person name="Ahren D."/>
            <person name="Johansson T."/>
            <person name="Persson P."/>
            <person name="Tunlid A."/>
        </authorList>
    </citation>
    <scope>NUCLEOTIDE SEQUENCE [LARGE SCALE GENOMIC DNA]</scope>
    <source>
        <strain evidence="1 2">CBS 661.87</strain>
    </source>
</reference>
<dbReference type="InterPro" id="IPR009959">
    <property type="entry name" value="Cyclase_SnoaL-like"/>
</dbReference>
<dbReference type="Proteomes" id="UP000565441">
    <property type="component" value="Unassembled WGS sequence"/>
</dbReference>
<dbReference type="SUPFAM" id="SSF54427">
    <property type="entry name" value="NTF2-like"/>
    <property type="match status" value="1"/>
</dbReference>
<dbReference type="AlphaFoldDB" id="A0A8H5HRI7"/>
<dbReference type="Gene3D" id="3.10.450.50">
    <property type="match status" value="1"/>
</dbReference>
<name>A0A8H5HRI7_9AGAR</name>
<organism evidence="1 2">
    <name type="scientific">Tricholomella constricta</name>
    <dbReference type="NCBI Taxonomy" id="117010"/>
    <lineage>
        <taxon>Eukaryota</taxon>
        <taxon>Fungi</taxon>
        <taxon>Dikarya</taxon>
        <taxon>Basidiomycota</taxon>
        <taxon>Agaricomycotina</taxon>
        <taxon>Agaricomycetes</taxon>
        <taxon>Agaricomycetidae</taxon>
        <taxon>Agaricales</taxon>
        <taxon>Tricholomatineae</taxon>
        <taxon>Lyophyllaceae</taxon>
        <taxon>Tricholomella</taxon>
    </lineage>
</organism>
<evidence type="ECO:0000313" key="1">
    <source>
        <dbReference type="EMBL" id="KAF5388214.1"/>
    </source>
</evidence>
<keyword evidence="2" id="KW-1185">Reference proteome</keyword>
<accession>A0A8H5HRI7</accession>
<comment type="caution">
    <text evidence="1">The sequence shown here is derived from an EMBL/GenBank/DDBJ whole genome shotgun (WGS) entry which is preliminary data.</text>
</comment>
<proteinExistence type="predicted"/>
<dbReference type="InterPro" id="IPR032710">
    <property type="entry name" value="NTF2-like_dom_sf"/>
</dbReference>
<dbReference type="PANTHER" id="PTHR38436">
    <property type="entry name" value="POLYKETIDE CYCLASE SNOAL-LIKE DOMAIN"/>
    <property type="match status" value="1"/>
</dbReference>